<feature type="chain" id="PRO_5045544907" evidence="2">
    <location>
        <begin position="19"/>
        <end position="479"/>
    </location>
</feature>
<accession>A0ABY9WJS2</accession>
<proteinExistence type="predicted"/>
<evidence type="ECO:0000313" key="3">
    <source>
        <dbReference type="EMBL" id="WNG44087.1"/>
    </source>
</evidence>
<dbReference type="Proteomes" id="UP001611383">
    <property type="component" value="Chromosome"/>
</dbReference>
<feature type="region of interest" description="Disordered" evidence="1">
    <location>
        <begin position="19"/>
        <end position="84"/>
    </location>
</feature>
<evidence type="ECO:0000313" key="4">
    <source>
        <dbReference type="Proteomes" id="UP001611383"/>
    </source>
</evidence>
<reference evidence="3 4" key="1">
    <citation type="submission" date="2019-08" db="EMBL/GenBank/DDBJ databases">
        <title>Archangium and Cystobacter genomes.</title>
        <authorList>
            <person name="Chen I.-C.K."/>
            <person name="Wielgoss S."/>
        </authorList>
    </citation>
    <scope>NUCLEOTIDE SEQUENCE [LARGE SCALE GENOMIC DNA]</scope>
    <source>
        <strain evidence="3 4">Cbm 6</strain>
    </source>
</reference>
<feature type="compositionally biased region" description="Basic and acidic residues" evidence="1">
    <location>
        <begin position="24"/>
        <end position="71"/>
    </location>
</feature>
<dbReference type="EMBL" id="CP043494">
    <property type="protein sequence ID" value="WNG44087.1"/>
    <property type="molecule type" value="Genomic_DNA"/>
</dbReference>
<evidence type="ECO:0000256" key="1">
    <source>
        <dbReference type="SAM" id="MobiDB-lite"/>
    </source>
</evidence>
<evidence type="ECO:0000256" key="2">
    <source>
        <dbReference type="SAM" id="SignalP"/>
    </source>
</evidence>
<organism evidence="3 4">
    <name type="scientific">Archangium minus</name>
    <dbReference type="NCBI Taxonomy" id="83450"/>
    <lineage>
        <taxon>Bacteria</taxon>
        <taxon>Pseudomonadati</taxon>
        <taxon>Myxococcota</taxon>
        <taxon>Myxococcia</taxon>
        <taxon>Myxococcales</taxon>
        <taxon>Cystobacterineae</taxon>
        <taxon>Archangiaceae</taxon>
        <taxon>Archangium</taxon>
    </lineage>
</organism>
<sequence>MRTLILSAGLLLALSARAQTQDPGQEHQTHGGHEAPGEPSAHGEHEAPGEPSAHGEHEAHGQHEAHGEHRAGHMGHASGESQEVRSLRDIPLMRRGSGTSWQPDLIPPSMLHWDVAGWGLMFQGLLFGGYDVQGGPRGDSAFTGVGWLMLMVDRELPRGQLVGSIMMSPEPFTAGANGGYPLLLQTGETYQDEPLRDRQHPHDLFMELAVSYSHYFSDTWGLLLYAAPAGEPALGPVAFPHRASAWYDPLAALGHHWQDATHISFGVLTAGLLTPTAKLEFSWFNGREPDENRYNLDLRAPDSFSVRLSANPTARVSAQVSYGFLRSPELLEPEVSLHRLTASATYHAPFGSRGFWATTAVYGRNVEGEEAPTDSFLLESSLDLDGHHVVFGRTEYVRKAGHDLVLPEALEHTVFDVGNLVLGYVYNFGPFGPLRPGVGVRGSLNVVPEGLEPFYGSRTPVGGMVYVRLAPAGSHPMSR</sequence>
<name>A0ABY9WJS2_9BACT</name>
<gene>
    <name evidence="3" type="ORF">F0U60_08225</name>
</gene>
<dbReference type="RefSeq" id="WP_395816212.1">
    <property type="nucleotide sequence ID" value="NZ_CP043494.1"/>
</dbReference>
<feature type="signal peptide" evidence="2">
    <location>
        <begin position="1"/>
        <end position="18"/>
    </location>
</feature>
<keyword evidence="4" id="KW-1185">Reference proteome</keyword>
<keyword evidence="2" id="KW-0732">Signal</keyword>
<protein>
    <submittedName>
        <fullName evidence="3">Uncharacterized protein</fullName>
    </submittedName>
</protein>